<name>A0A4R2NT13_9FLAO</name>
<dbReference type="GO" id="GO:0016787">
    <property type="term" value="F:hydrolase activity"/>
    <property type="evidence" value="ECO:0007669"/>
    <property type="project" value="InterPro"/>
</dbReference>
<dbReference type="OrthoDB" id="9759819at2"/>
<comment type="caution">
    <text evidence="3">The sequence shown here is derived from an EMBL/GenBank/DDBJ whole genome shotgun (WGS) entry which is preliminary data.</text>
</comment>
<feature type="transmembrane region" description="Helical" evidence="1">
    <location>
        <begin position="658"/>
        <end position="682"/>
    </location>
</feature>
<keyword evidence="3" id="KW-0547">Nucleotide-binding</keyword>
<dbReference type="GO" id="GO:0005524">
    <property type="term" value="F:ATP binding"/>
    <property type="evidence" value="ECO:0007669"/>
    <property type="project" value="InterPro"/>
</dbReference>
<accession>A0A4R2NT13</accession>
<gene>
    <name evidence="3" type="ORF">EV195_10555</name>
</gene>
<keyword evidence="1" id="KW-0472">Membrane</keyword>
<dbReference type="RefSeq" id="WP_132794683.1">
    <property type="nucleotide sequence ID" value="NZ_SLXM01000005.1"/>
</dbReference>
<dbReference type="Pfam" id="PF04851">
    <property type="entry name" value="ResIII"/>
    <property type="match status" value="1"/>
</dbReference>
<dbReference type="PANTHER" id="PTHR47396:SF1">
    <property type="entry name" value="ATP-DEPENDENT HELICASE IRC3-RELATED"/>
    <property type="match status" value="1"/>
</dbReference>
<dbReference type="SUPFAM" id="SSF52540">
    <property type="entry name" value="P-loop containing nucleoside triphosphate hydrolases"/>
    <property type="match status" value="1"/>
</dbReference>
<dbReference type="GO" id="GO:0004386">
    <property type="term" value="F:helicase activity"/>
    <property type="evidence" value="ECO:0007669"/>
    <property type="project" value="UniProtKB-KW"/>
</dbReference>
<dbReference type="CDD" id="cd18785">
    <property type="entry name" value="SF2_C"/>
    <property type="match status" value="1"/>
</dbReference>
<evidence type="ECO:0000313" key="4">
    <source>
        <dbReference type="Proteomes" id="UP000294564"/>
    </source>
</evidence>
<dbReference type="Proteomes" id="UP000294564">
    <property type="component" value="Unassembled WGS sequence"/>
</dbReference>
<keyword evidence="3" id="KW-0347">Helicase</keyword>
<keyword evidence="1" id="KW-1133">Transmembrane helix</keyword>
<dbReference type="PROSITE" id="PS51192">
    <property type="entry name" value="HELICASE_ATP_BIND_1"/>
    <property type="match status" value="1"/>
</dbReference>
<reference evidence="3 4" key="1">
    <citation type="submission" date="2019-03" db="EMBL/GenBank/DDBJ databases">
        <title>Genomic Encyclopedia of Type Strains, Phase IV (KMG-IV): sequencing the most valuable type-strain genomes for metagenomic binning, comparative biology and taxonomic classification.</title>
        <authorList>
            <person name="Goeker M."/>
        </authorList>
    </citation>
    <scope>NUCLEOTIDE SEQUENCE [LARGE SCALE GENOMIC DNA]</scope>
    <source>
        <strain evidence="3 4">DSM 14836</strain>
    </source>
</reference>
<dbReference type="GO" id="GO:0005829">
    <property type="term" value="C:cytosol"/>
    <property type="evidence" value="ECO:0007669"/>
    <property type="project" value="TreeGrafter"/>
</dbReference>
<dbReference type="InterPro" id="IPR014001">
    <property type="entry name" value="Helicase_ATP-bd"/>
</dbReference>
<dbReference type="InterPro" id="IPR027417">
    <property type="entry name" value="P-loop_NTPase"/>
</dbReference>
<dbReference type="EMBL" id="SLXM01000005">
    <property type="protein sequence ID" value="TCP24624.1"/>
    <property type="molecule type" value="Genomic_DNA"/>
</dbReference>
<dbReference type="InterPro" id="IPR001650">
    <property type="entry name" value="Helicase_C-like"/>
</dbReference>
<dbReference type="SMART" id="SM00487">
    <property type="entry name" value="DEXDc"/>
    <property type="match status" value="1"/>
</dbReference>
<feature type="transmembrane region" description="Helical" evidence="1">
    <location>
        <begin position="688"/>
        <end position="707"/>
    </location>
</feature>
<organism evidence="3 4">
    <name type="scientific">Tenacibaculum skagerrakense</name>
    <dbReference type="NCBI Taxonomy" id="186571"/>
    <lineage>
        <taxon>Bacteria</taxon>
        <taxon>Pseudomonadati</taxon>
        <taxon>Bacteroidota</taxon>
        <taxon>Flavobacteriia</taxon>
        <taxon>Flavobacteriales</taxon>
        <taxon>Flavobacteriaceae</taxon>
        <taxon>Tenacibaculum</taxon>
    </lineage>
</organism>
<keyword evidence="4" id="KW-1185">Reference proteome</keyword>
<dbReference type="Gene3D" id="3.40.50.300">
    <property type="entry name" value="P-loop containing nucleotide triphosphate hydrolases"/>
    <property type="match status" value="2"/>
</dbReference>
<keyword evidence="3" id="KW-0067">ATP-binding</keyword>
<evidence type="ECO:0000313" key="3">
    <source>
        <dbReference type="EMBL" id="TCP24624.1"/>
    </source>
</evidence>
<sequence>MIFKNLIFKLKWRPYQATVLENFDSHIEDNHFHIVAPPGSGKTILGIEIVKRLHKKTLVLAPTLTIRNQWENRLQTFFTEHQNFKNFSFNLKEPSDITFSTYQALHTFYKTFEKEEDYYTFFKKHEIEVLLLDEAHHLKNAWWKCLYDLKEQHLQTVVALTATPPYDSDKSEIIKYFKLCGEIDDEIVIPDLVKEKNLAPHQDLIYLSKPESDESIYITNFKEKIKEFVYSLFHETEFIELIKNHRFIKYTESYLEEIYKNPDFFSALLIFLNGLKIEISQDKLQLLGFDEAEDVDFPEVSYEWIENLLEGILVTDRENLEQHEVYLEALEKKLRKLSAFSKNKVYLNGNEELFKSLSNSPSKLKSIIDIVRQEQKNLQEELRCVILTDYIRKEYLNIPTSNINSIDKIGVIPIFLQLKNQVFYPKGLAVLSGSIVIIHQSLIEQIEQIDSIEDYKFSYLESDSNYVLVSSTSSSSKNTVEVITKLFELGHIKVLIGTKSLLGEGWDAPSINSLVLASFVGSFVTSNQMRGRAIRINANNPNKVGLIWHLACIDPTDPTGGKDLELLSRRFNSFLGVSNNDNNTIQNGLSRLSLPEEIFVNDVESLNLKTILESERREIIASKWHTSIFNGKKIHDEITLVNPKKKATKSTKLDYVNALLYSFSEISLIIGMLIVYFSLLFVIDDPKIIQLLYFSITSIFIWALFSIHKNTRSYLKYGLYDTRIHKIGQAVLDTLLELKIITTPKNKLTLKTKLKGKGEVGITIYGANRFESKTFVNVLNEILQPIGNPKYLLKENKKSWITNKFTKQKYTVVPELFGGNKKDANAFLKHWNIRVGIVKMIYTRNLEGRKHLLKARLQKIRIRDKAIVKKNVIWK</sequence>
<evidence type="ECO:0000256" key="1">
    <source>
        <dbReference type="SAM" id="Phobius"/>
    </source>
</evidence>
<keyword evidence="1" id="KW-0812">Transmembrane</keyword>
<evidence type="ECO:0000259" key="2">
    <source>
        <dbReference type="PROSITE" id="PS51192"/>
    </source>
</evidence>
<feature type="domain" description="Helicase ATP-binding" evidence="2">
    <location>
        <begin position="23"/>
        <end position="182"/>
    </location>
</feature>
<dbReference type="PANTHER" id="PTHR47396">
    <property type="entry name" value="TYPE I RESTRICTION ENZYME ECOKI R PROTEIN"/>
    <property type="match status" value="1"/>
</dbReference>
<protein>
    <submittedName>
        <fullName evidence="3">Helicase-like protein</fullName>
    </submittedName>
</protein>
<dbReference type="AlphaFoldDB" id="A0A4R2NT13"/>
<dbReference type="Pfam" id="PF00271">
    <property type="entry name" value="Helicase_C"/>
    <property type="match status" value="1"/>
</dbReference>
<proteinExistence type="predicted"/>
<dbReference type="InterPro" id="IPR050742">
    <property type="entry name" value="Helicase_Restrict-Modif_Enz"/>
</dbReference>
<dbReference type="InterPro" id="IPR006935">
    <property type="entry name" value="Helicase/UvrB_N"/>
</dbReference>
<dbReference type="GO" id="GO:0003677">
    <property type="term" value="F:DNA binding"/>
    <property type="evidence" value="ECO:0007669"/>
    <property type="project" value="InterPro"/>
</dbReference>
<keyword evidence="3" id="KW-0378">Hydrolase</keyword>